<sequence length="119" mass="12853">MPSLTMSSIATPKPLSCLPLSHPASCRFSFCYIKPLLTAALPPCLPSGVHSEHHTLSELLNSNPWLSVSLEFIYDIPIRSISLSPGAMRLTLNSLATTHSEVDGNEGKILQSSDIHSLN</sequence>
<accession>A0ABV0YY59</accession>
<proteinExistence type="predicted"/>
<dbReference type="Proteomes" id="UP001469553">
    <property type="component" value="Unassembled WGS sequence"/>
</dbReference>
<name>A0ABV0YY59_9TELE</name>
<dbReference type="EMBL" id="JAHRIP010047559">
    <property type="protein sequence ID" value="MEQ2298844.1"/>
    <property type="molecule type" value="Genomic_DNA"/>
</dbReference>
<reference evidence="1 2" key="1">
    <citation type="submission" date="2021-06" db="EMBL/GenBank/DDBJ databases">
        <authorList>
            <person name="Palmer J.M."/>
        </authorList>
    </citation>
    <scope>NUCLEOTIDE SEQUENCE [LARGE SCALE GENOMIC DNA]</scope>
    <source>
        <strain evidence="1 2">AS_MEX2019</strain>
        <tissue evidence="1">Muscle</tissue>
    </source>
</reference>
<organism evidence="1 2">
    <name type="scientific">Ameca splendens</name>
    <dbReference type="NCBI Taxonomy" id="208324"/>
    <lineage>
        <taxon>Eukaryota</taxon>
        <taxon>Metazoa</taxon>
        <taxon>Chordata</taxon>
        <taxon>Craniata</taxon>
        <taxon>Vertebrata</taxon>
        <taxon>Euteleostomi</taxon>
        <taxon>Actinopterygii</taxon>
        <taxon>Neopterygii</taxon>
        <taxon>Teleostei</taxon>
        <taxon>Neoteleostei</taxon>
        <taxon>Acanthomorphata</taxon>
        <taxon>Ovalentaria</taxon>
        <taxon>Atherinomorphae</taxon>
        <taxon>Cyprinodontiformes</taxon>
        <taxon>Goodeidae</taxon>
        <taxon>Ameca</taxon>
    </lineage>
</organism>
<protein>
    <submittedName>
        <fullName evidence="1">Uncharacterized protein</fullName>
    </submittedName>
</protein>
<gene>
    <name evidence="1" type="ORF">AMECASPLE_009531</name>
</gene>
<evidence type="ECO:0000313" key="2">
    <source>
        <dbReference type="Proteomes" id="UP001469553"/>
    </source>
</evidence>
<keyword evidence="2" id="KW-1185">Reference proteome</keyword>
<comment type="caution">
    <text evidence="1">The sequence shown here is derived from an EMBL/GenBank/DDBJ whole genome shotgun (WGS) entry which is preliminary data.</text>
</comment>
<evidence type="ECO:0000313" key="1">
    <source>
        <dbReference type="EMBL" id="MEQ2298844.1"/>
    </source>
</evidence>